<organism evidence="2 3">
    <name type="scientific">Aedes albopictus</name>
    <name type="common">Asian tiger mosquito</name>
    <name type="synonym">Stegomyia albopicta</name>
    <dbReference type="NCBI Taxonomy" id="7160"/>
    <lineage>
        <taxon>Eukaryota</taxon>
        <taxon>Metazoa</taxon>
        <taxon>Ecdysozoa</taxon>
        <taxon>Arthropoda</taxon>
        <taxon>Hexapoda</taxon>
        <taxon>Insecta</taxon>
        <taxon>Pterygota</taxon>
        <taxon>Neoptera</taxon>
        <taxon>Endopterygota</taxon>
        <taxon>Diptera</taxon>
        <taxon>Nematocera</taxon>
        <taxon>Culicoidea</taxon>
        <taxon>Culicidae</taxon>
        <taxon>Culicinae</taxon>
        <taxon>Aedini</taxon>
        <taxon>Aedes</taxon>
        <taxon>Stegomyia</taxon>
    </lineage>
</organism>
<dbReference type="EnsemblMetazoa" id="AALFPA23_012983.R18727">
    <property type="protein sequence ID" value="AALFPA23_012983.P18727"/>
    <property type="gene ID" value="AALFPA23_012983"/>
</dbReference>
<sequence>MSTVDLLQEIHHLKFACPDAIERDLLNAWRTYRVSDITRQLQSESGREIYAEAIVFEPNDEPKSFFPKSLAELVVEHLATSFDGGPIPEGLTCEQQRDFGALLDVELPILKLLDVDNTTFWRRVTKTKTKTLVEFLKFDRDNSTHWKNLGVALKVAETIEHETPEYWFEGDLEDILEKSQPFVEKLAISQLQPFNQIEPEENYEEYKIYNPTPDLCSHGSLVVLKHLVNLTSISLAFGLGDATKGYERRFFIFSLEDVKNLVKAMVHFQHLRHFKLSRSRMEPDKLKTLLDQLSTMNIETLEFPYCYLGTDTGMLLAKYISKCSEMLKNLNLSGNFLDGQQIENFGYGINVYQGMLEKLDLSHNPIGEAGVLTLGGAIKNMQQIRELNVTGCEIGEQGAFRVVQLLGFHHPLRILHMNCTPLGRAGGKKLIEVLKENWLVEEVNCKFCDLKPSHEKRIQSILRRNKKFHLARQNSNNASTSSGGDLPTSSSSSNEKSCSMPQ</sequence>
<dbReference type="Pfam" id="PF13516">
    <property type="entry name" value="LRR_6"/>
    <property type="match status" value="1"/>
</dbReference>
<keyword evidence="3" id="KW-1185">Reference proteome</keyword>
<evidence type="ECO:0000256" key="1">
    <source>
        <dbReference type="SAM" id="MobiDB-lite"/>
    </source>
</evidence>
<evidence type="ECO:0000313" key="3">
    <source>
        <dbReference type="Proteomes" id="UP000069940"/>
    </source>
</evidence>
<evidence type="ECO:0000313" key="2">
    <source>
        <dbReference type="EnsemblMetazoa" id="AALFPA23_012983.P18727"/>
    </source>
</evidence>
<proteinExistence type="predicted"/>
<name>A0ABM1YXD9_AEDAL</name>
<reference evidence="3" key="1">
    <citation type="journal article" date="2015" name="Proc. Natl. Acad. Sci. U.S.A.">
        <title>Genome sequence of the Asian Tiger mosquito, Aedes albopictus, reveals insights into its biology, genetics, and evolution.</title>
        <authorList>
            <person name="Chen X.G."/>
            <person name="Jiang X."/>
            <person name="Gu J."/>
            <person name="Xu M."/>
            <person name="Wu Y."/>
            <person name="Deng Y."/>
            <person name="Zhang C."/>
            <person name="Bonizzoni M."/>
            <person name="Dermauw W."/>
            <person name="Vontas J."/>
            <person name="Armbruster P."/>
            <person name="Huang X."/>
            <person name="Yang Y."/>
            <person name="Zhang H."/>
            <person name="He W."/>
            <person name="Peng H."/>
            <person name="Liu Y."/>
            <person name="Wu K."/>
            <person name="Chen J."/>
            <person name="Lirakis M."/>
            <person name="Topalis P."/>
            <person name="Van Leeuwen T."/>
            <person name="Hall A.B."/>
            <person name="Jiang X."/>
            <person name="Thorpe C."/>
            <person name="Mueller R.L."/>
            <person name="Sun C."/>
            <person name="Waterhouse R.M."/>
            <person name="Yan G."/>
            <person name="Tu Z.J."/>
            <person name="Fang X."/>
            <person name="James A.A."/>
        </authorList>
    </citation>
    <scope>NUCLEOTIDE SEQUENCE [LARGE SCALE GENOMIC DNA]</scope>
    <source>
        <strain evidence="3">Foshan</strain>
    </source>
</reference>
<feature type="compositionally biased region" description="Low complexity" evidence="1">
    <location>
        <begin position="479"/>
        <end position="502"/>
    </location>
</feature>
<accession>A0ABM1YXD9</accession>
<dbReference type="EnsemblMetazoa" id="AALFPA23_012983.R18728">
    <property type="protein sequence ID" value="AALFPA23_012983.P18728"/>
    <property type="gene ID" value="AALFPA23_012983"/>
</dbReference>
<reference evidence="2" key="2">
    <citation type="submission" date="2025-05" db="UniProtKB">
        <authorList>
            <consortium name="EnsemblMetazoa"/>
        </authorList>
    </citation>
    <scope>IDENTIFICATION</scope>
    <source>
        <strain evidence="2">Foshan</strain>
    </source>
</reference>
<dbReference type="GeneID" id="109621699"/>
<feature type="region of interest" description="Disordered" evidence="1">
    <location>
        <begin position="471"/>
        <end position="502"/>
    </location>
</feature>
<dbReference type="Proteomes" id="UP000069940">
    <property type="component" value="Unassembled WGS sequence"/>
</dbReference>
<dbReference type="SMART" id="SM00368">
    <property type="entry name" value="LRR_RI"/>
    <property type="match status" value="3"/>
</dbReference>
<protein>
    <submittedName>
        <fullName evidence="2">Ran gtpase-activating protein</fullName>
    </submittedName>
</protein>
<dbReference type="Gene3D" id="3.80.10.10">
    <property type="entry name" value="Ribonuclease Inhibitor"/>
    <property type="match status" value="2"/>
</dbReference>
<dbReference type="RefSeq" id="XP_062705404.1">
    <property type="nucleotide sequence ID" value="XM_062849420.1"/>
</dbReference>
<dbReference type="PANTHER" id="PTHR24110">
    <property type="entry name" value="CENTROSOMAL PROTEIN OF 78 KDA"/>
    <property type="match status" value="1"/>
</dbReference>
<dbReference type="SUPFAM" id="SSF52047">
    <property type="entry name" value="RNI-like"/>
    <property type="match status" value="1"/>
</dbReference>
<dbReference type="InterPro" id="IPR001611">
    <property type="entry name" value="Leu-rich_rpt"/>
</dbReference>
<dbReference type="RefSeq" id="XP_029725277.1">
    <property type="nucleotide sequence ID" value="XM_029869417.2"/>
</dbReference>
<dbReference type="PANTHER" id="PTHR24110:SF3">
    <property type="entry name" value="CENTROSOMAL PROTEIN OF 78 KDA"/>
    <property type="match status" value="1"/>
</dbReference>
<dbReference type="InterPro" id="IPR032675">
    <property type="entry name" value="LRR_dom_sf"/>
</dbReference>